<dbReference type="AlphaFoldDB" id="A0A9P5VJB1"/>
<dbReference type="Pfam" id="PF00646">
    <property type="entry name" value="F-box"/>
    <property type="match status" value="1"/>
</dbReference>
<reference evidence="3" key="1">
    <citation type="journal article" date="2020" name="Fungal Divers.">
        <title>Resolving the Mortierellaceae phylogeny through synthesis of multi-gene phylogenetics and phylogenomics.</title>
        <authorList>
            <person name="Vandepol N."/>
            <person name="Liber J."/>
            <person name="Desiro A."/>
            <person name="Na H."/>
            <person name="Kennedy M."/>
            <person name="Barry K."/>
            <person name="Grigoriev I.V."/>
            <person name="Miller A.N."/>
            <person name="O'Donnell K."/>
            <person name="Stajich J.E."/>
            <person name="Bonito G."/>
        </authorList>
    </citation>
    <scope>NUCLEOTIDE SEQUENCE</scope>
    <source>
        <strain evidence="3">NVP1</strain>
    </source>
</reference>
<sequence>MTSMEECVRTPELIENIISYLGHSDQLACLQVNSTWKRLATPHVVRWSIQYLKDGTYSPQFKRLQECKEAQETLQRNLAYVQDLNIYQPSVVPFFGGSDMLVNLAKLYYGPHQHDPECTIQILEIIRKNPRLRTVAFYGSPFYGSDGVSVERLAAALQPLTQLTNLKFKPWSDFNVADMKLLLDAFPKGALKSLRMKVSIRDDNFYRNVKALSSSTGDSNNPYVESATTPLMDLETLSIVMMSEHGQDDTTVLYRPLVFPILRRCPNLKCLSVSALETEDIAELSTIFQKTCPLIERLKFHSHHHNLDERACADLILNCPCVRRIKSWFSSPWDMTEFVPRIIRRQDPCLRIEELDLNTTHGARTSEWMQRLFCSMPNLRVYKQSIGPDADRAAHLNICDMVRSRWVCTKLEKLYLALGSTSDWLEEEAETGAPETLEQRKRKIRQVYQQFGALKQLKELGIRYDIHKESPVHFDMTIKTGLKAMRPCMSSLRFLEVLEVEGCQIGRKELVWMGNLGLTSDGILLTEPHSKSEEDDGSDREYVYQEDSEVDN</sequence>
<keyword evidence="4" id="KW-1185">Reference proteome</keyword>
<organism evidence="3 4">
    <name type="scientific">Podila minutissima</name>
    <dbReference type="NCBI Taxonomy" id="64525"/>
    <lineage>
        <taxon>Eukaryota</taxon>
        <taxon>Fungi</taxon>
        <taxon>Fungi incertae sedis</taxon>
        <taxon>Mucoromycota</taxon>
        <taxon>Mortierellomycotina</taxon>
        <taxon>Mortierellomycetes</taxon>
        <taxon>Mortierellales</taxon>
        <taxon>Mortierellaceae</taxon>
        <taxon>Podila</taxon>
    </lineage>
</organism>
<comment type="caution">
    <text evidence="3">The sequence shown here is derived from an EMBL/GenBank/DDBJ whole genome shotgun (WGS) entry which is preliminary data.</text>
</comment>
<gene>
    <name evidence="3" type="ORF">BG006_008856</name>
</gene>
<dbReference type="InterPro" id="IPR032675">
    <property type="entry name" value="LRR_dom_sf"/>
</dbReference>
<dbReference type="Proteomes" id="UP000696485">
    <property type="component" value="Unassembled WGS sequence"/>
</dbReference>
<dbReference type="InterPro" id="IPR036047">
    <property type="entry name" value="F-box-like_dom_sf"/>
</dbReference>
<evidence type="ECO:0000259" key="2">
    <source>
        <dbReference type="Pfam" id="PF00646"/>
    </source>
</evidence>
<feature type="compositionally biased region" description="Acidic residues" evidence="1">
    <location>
        <begin position="533"/>
        <end position="552"/>
    </location>
</feature>
<evidence type="ECO:0000313" key="4">
    <source>
        <dbReference type="Proteomes" id="UP000696485"/>
    </source>
</evidence>
<feature type="region of interest" description="Disordered" evidence="1">
    <location>
        <begin position="526"/>
        <end position="552"/>
    </location>
</feature>
<dbReference type="SUPFAM" id="SSF81383">
    <property type="entry name" value="F-box domain"/>
    <property type="match status" value="1"/>
</dbReference>
<accession>A0A9P5VJB1</accession>
<name>A0A9P5VJB1_9FUNG</name>
<protein>
    <recommendedName>
        <fullName evidence="2">F-box domain-containing protein</fullName>
    </recommendedName>
</protein>
<feature type="domain" description="F-box" evidence="2">
    <location>
        <begin position="11"/>
        <end position="41"/>
    </location>
</feature>
<dbReference type="Gene3D" id="3.80.10.10">
    <property type="entry name" value="Ribonuclease Inhibitor"/>
    <property type="match status" value="1"/>
</dbReference>
<dbReference type="InterPro" id="IPR001810">
    <property type="entry name" value="F-box_dom"/>
</dbReference>
<dbReference type="EMBL" id="JAAAUY010000616">
    <property type="protein sequence ID" value="KAF9327898.1"/>
    <property type="molecule type" value="Genomic_DNA"/>
</dbReference>
<proteinExistence type="predicted"/>
<evidence type="ECO:0000256" key="1">
    <source>
        <dbReference type="SAM" id="MobiDB-lite"/>
    </source>
</evidence>
<evidence type="ECO:0000313" key="3">
    <source>
        <dbReference type="EMBL" id="KAF9327898.1"/>
    </source>
</evidence>
<dbReference type="SUPFAM" id="SSF52047">
    <property type="entry name" value="RNI-like"/>
    <property type="match status" value="1"/>
</dbReference>